<dbReference type="AlphaFoldDB" id="A0A9X2XCH1"/>
<dbReference type="GO" id="GO:0016616">
    <property type="term" value="F:oxidoreductase activity, acting on the CH-OH group of donors, NAD or NADP as acceptor"/>
    <property type="evidence" value="ECO:0007669"/>
    <property type="project" value="UniProtKB-ARBA"/>
</dbReference>
<keyword evidence="2" id="KW-0560">Oxidoreductase</keyword>
<dbReference type="PANTHER" id="PTHR42901:SF1">
    <property type="entry name" value="ALCOHOL DEHYDROGENASE"/>
    <property type="match status" value="1"/>
</dbReference>
<dbReference type="PRINTS" id="PR00080">
    <property type="entry name" value="SDRFAMILY"/>
</dbReference>
<comment type="caution">
    <text evidence="4">The sequence shown here is derived from an EMBL/GenBank/DDBJ whole genome shotgun (WGS) entry which is preliminary data.</text>
</comment>
<sequence>MSFSDYRTALVTGASAGMGAALVERFCKEGLTVHAIARRQDRLEELAARTGCIPHALDMTDIDSLTRLLRGLEIDVLVNNAGAGRAGSIPSASAEDIDALVDLNVRSVLHTVRTVLPGMMERDRGHIINISSIAGHYNFAGNTIYHATKAAIHMLSRQLRVDVLGKRIRVTEICPGRTETEIFDRNHGVTKDEAREKFYEGYEVPSASHIADIAAFAINLPSYVNIGLIEVTPTFQVPGGLTTLKSKAQ</sequence>
<name>A0A9X2XCH1_9HYPH</name>
<dbReference type="PANTHER" id="PTHR42901">
    <property type="entry name" value="ALCOHOL DEHYDROGENASE"/>
    <property type="match status" value="1"/>
</dbReference>
<gene>
    <name evidence="4" type="ORF">NYR54_17085</name>
</gene>
<dbReference type="SUPFAM" id="SSF51735">
    <property type="entry name" value="NAD(P)-binding Rossmann-fold domains"/>
    <property type="match status" value="1"/>
</dbReference>
<dbReference type="PRINTS" id="PR00081">
    <property type="entry name" value="GDHRDH"/>
</dbReference>
<protein>
    <submittedName>
        <fullName evidence="4">SDR family oxidoreductase</fullName>
    </submittedName>
</protein>
<comment type="similarity">
    <text evidence="1 3">Belongs to the short-chain dehydrogenases/reductases (SDR) family.</text>
</comment>
<dbReference type="FunFam" id="3.40.50.720:FF:000047">
    <property type="entry name" value="NADP-dependent L-serine/L-allo-threonine dehydrogenase"/>
    <property type="match status" value="1"/>
</dbReference>
<evidence type="ECO:0000256" key="2">
    <source>
        <dbReference type="ARBA" id="ARBA00023002"/>
    </source>
</evidence>
<dbReference type="Proteomes" id="UP001149009">
    <property type="component" value="Unassembled WGS sequence"/>
</dbReference>
<proteinExistence type="inferred from homology"/>
<dbReference type="InterPro" id="IPR036291">
    <property type="entry name" value="NAD(P)-bd_dom_sf"/>
</dbReference>
<evidence type="ECO:0000256" key="3">
    <source>
        <dbReference type="RuleBase" id="RU000363"/>
    </source>
</evidence>
<reference evidence="4" key="1">
    <citation type="submission" date="2022-08" db="EMBL/GenBank/DDBJ databases">
        <title>Chelativorans sichuanense sp. nov., a paraffin oil-degrading bacterium isolated from a mixture of oil-based drill cuttings and paddy soil.</title>
        <authorList>
            <person name="Yu J."/>
            <person name="Liu H."/>
            <person name="Chen Q."/>
        </authorList>
    </citation>
    <scope>NUCLEOTIDE SEQUENCE</scope>
    <source>
        <strain evidence="4">SCAU 2101</strain>
    </source>
</reference>
<dbReference type="Pfam" id="PF00106">
    <property type="entry name" value="adh_short"/>
    <property type="match status" value="1"/>
</dbReference>
<evidence type="ECO:0000313" key="4">
    <source>
        <dbReference type="EMBL" id="MCT8991982.1"/>
    </source>
</evidence>
<evidence type="ECO:0000256" key="1">
    <source>
        <dbReference type="ARBA" id="ARBA00006484"/>
    </source>
</evidence>
<dbReference type="Gene3D" id="3.40.50.720">
    <property type="entry name" value="NAD(P)-binding Rossmann-like Domain"/>
    <property type="match status" value="1"/>
</dbReference>
<keyword evidence="5" id="KW-1185">Reference proteome</keyword>
<evidence type="ECO:0000313" key="5">
    <source>
        <dbReference type="Proteomes" id="UP001149009"/>
    </source>
</evidence>
<dbReference type="EMBL" id="JAODNV010000022">
    <property type="protein sequence ID" value="MCT8991982.1"/>
    <property type="molecule type" value="Genomic_DNA"/>
</dbReference>
<dbReference type="RefSeq" id="WP_261516936.1">
    <property type="nucleotide sequence ID" value="NZ_JAODNV010000022.1"/>
</dbReference>
<accession>A0A9X2XCH1</accession>
<organism evidence="4 5">
    <name type="scientific">Chelativorans petroleitrophicus</name>
    <dbReference type="NCBI Taxonomy" id="2975484"/>
    <lineage>
        <taxon>Bacteria</taxon>
        <taxon>Pseudomonadati</taxon>
        <taxon>Pseudomonadota</taxon>
        <taxon>Alphaproteobacteria</taxon>
        <taxon>Hyphomicrobiales</taxon>
        <taxon>Phyllobacteriaceae</taxon>
        <taxon>Chelativorans</taxon>
    </lineage>
</organism>
<dbReference type="InterPro" id="IPR002347">
    <property type="entry name" value="SDR_fam"/>
</dbReference>